<organism evidence="1 2">
    <name type="scientific">Panagrolaimus sp. PS1159</name>
    <dbReference type="NCBI Taxonomy" id="55785"/>
    <lineage>
        <taxon>Eukaryota</taxon>
        <taxon>Metazoa</taxon>
        <taxon>Ecdysozoa</taxon>
        <taxon>Nematoda</taxon>
        <taxon>Chromadorea</taxon>
        <taxon>Rhabditida</taxon>
        <taxon>Tylenchina</taxon>
        <taxon>Panagrolaimomorpha</taxon>
        <taxon>Panagrolaimoidea</taxon>
        <taxon>Panagrolaimidae</taxon>
        <taxon>Panagrolaimus</taxon>
    </lineage>
</organism>
<reference evidence="2" key="1">
    <citation type="submission" date="2022-11" db="UniProtKB">
        <authorList>
            <consortium name="WormBaseParasite"/>
        </authorList>
    </citation>
    <scope>IDENTIFICATION</scope>
</reference>
<name>A0AC35G6Q1_9BILA</name>
<protein>
    <submittedName>
        <fullName evidence="2">CYtochrome P450 family</fullName>
    </submittedName>
</protein>
<proteinExistence type="predicted"/>
<dbReference type="WBParaSite" id="PS1159_v2.g24378.t1">
    <property type="protein sequence ID" value="PS1159_v2.g24378.t1"/>
    <property type="gene ID" value="PS1159_v2.g24378"/>
</dbReference>
<sequence length="501" mass="58337">MIFYLLIIFIGTLAFYNCYWKRRNLPPGPMPIPIIGNVMSFKSSPPPTPYVTWTKIFGNIYTVWLGEMPVVCVNDSKTIYETFVKDGDTYAGRAQMSEWLEVVKHGQNGIIFSEGDSWKEHRRFALRVFRDFGFGKNLMQEKILDEFFYMMESIKADKNAGVINHSLQDHIDLAVGSVINSLLFGFRFNNNKKDDFNAQKEIIGATMKDLGRVEALVMQSGAHKFRFLPYFRKVYYDVQKNRDKTWNYFKENVQKRKETMDPDSDADPVDYVEAYLRQQHQLNLKGESHYFTDKELYGILWDLWIAGQETTSNTTAWTCLYLIKNLKCQAKVHEELSKIIGSDRLVTVADKPNLHYINAVIAETQRFCNLVNTNVLHRTLKDVKIHGYNIPKHTVIISHISSVLYDERYFPDPYKFKPERFLDQNGIFSWPPELMPFGVGKRACLGESLARMELFLFVANLFNQFIFKENPQKPINDERLLCGTISPQQYTCLIEKRGYGY</sequence>
<evidence type="ECO:0000313" key="1">
    <source>
        <dbReference type="Proteomes" id="UP000887580"/>
    </source>
</evidence>
<dbReference type="Proteomes" id="UP000887580">
    <property type="component" value="Unplaced"/>
</dbReference>
<accession>A0AC35G6Q1</accession>
<evidence type="ECO:0000313" key="2">
    <source>
        <dbReference type="WBParaSite" id="PS1159_v2.g24378.t1"/>
    </source>
</evidence>